<dbReference type="InterPro" id="IPR046357">
    <property type="entry name" value="PPIase_dom_sf"/>
</dbReference>
<dbReference type="Gene3D" id="3.10.50.40">
    <property type="match status" value="1"/>
</dbReference>
<dbReference type="Pfam" id="PF13616">
    <property type="entry name" value="Rotamase_3"/>
    <property type="match status" value="1"/>
</dbReference>
<keyword evidence="4 12" id="KW-0812">Transmembrane</keyword>
<keyword evidence="11" id="KW-0697">Rotamase</keyword>
<evidence type="ECO:0000313" key="14">
    <source>
        <dbReference type="EMBL" id="MTH30852.1"/>
    </source>
</evidence>
<evidence type="ECO:0000256" key="11">
    <source>
        <dbReference type="PROSITE-ProRule" id="PRU00278"/>
    </source>
</evidence>
<dbReference type="PROSITE" id="PS50198">
    <property type="entry name" value="PPIC_PPIASE_2"/>
    <property type="match status" value="1"/>
</dbReference>
<feature type="transmembrane region" description="Helical" evidence="12">
    <location>
        <begin position="12"/>
        <end position="31"/>
    </location>
</feature>
<evidence type="ECO:0000259" key="13">
    <source>
        <dbReference type="PROSITE" id="PS50198"/>
    </source>
</evidence>
<dbReference type="SUPFAM" id="SSF109998">
    <property type="entry name" value="Triger factor/SurA peptide-binding domain-like"/>
    <property type="match status" value="1"/>
</dbReference>
<keyword evidence="7" id="KW-0143">Chaperone</keyword>
<dbReference type="InterPro" id="IPR027304">
    <property type="entry name" value="Trigger_fact/SurA_dom_sf"/>
</dbReference>
<evidence type="ECO:0000256" key="10">
    <source>
        <dbReference type="ARBA" id="ARBA00042775"/>
    </source>
</evidence>
<feature type="domain" description="PpiC" evidence="13">
    <location>
        <begin position="344"/>
        <end position="449"/>
    </location>
</feature>
<keyword evidence="11 14" id="KW-0413">Isomerase</keyword>
<evidence type="ECO:0000256" key="12">
    <source>
        <dbReference type="SAM" id="Phobius"/>
    </source>
</evidence>
<dbReference type="GO" id="GO:0005886">
    <property type="term" value="C:plasma membrane"/>
    <property type="evidence" value="ECO:0007669"/>
    <property type="project" value="UniProtKB-SubCell"/>
</dbReference>
<evidence type="ECO:0000256" key="2">
    <source>
        <dbReference type="ARBA" id="ARBA00022475"/>
    </source>
</evidence>
<comment type="caution">
    <text evidence="14">The sequence shown here is derived from an EMBL/GenBank/DDBJ whole genome shotgun (WGS) entry which is preliminary data.</text>
</comment>
<dbReference type="Pfam" id="PF13623">
    <property type="entry name" value="SurA_N_2"/>
    <property type="match status" value="1"/>
</dbReference>
<dbReference type="Proteomes" id="UP000488936">
    <property type="component" value="Unassembled WGS sequence"/>
</dbReference>
<name>A0A7K1GPM2_9FLAO</name>
<keyword evidence="5 12" id="KW-1133">Transmembrane helix</keyword>
<keyword evidence="6 12" id="KW-0472">Membrane</keyword>
<dbReference type="AlphaFoldDB" id="A0A7K1GPM2"/>
<dbReference type="PANTHER" id="PTHR47529:SF1">
    <property type="entry name" value="PERIPLASMIC CHAPERONE PPID"/>
    <property type="match status" value="1"/>
</dbReference>
<sequence>MAVLSKIRQRSALLIAGIGIALLAFIIGDVVRGTGAGAPPRNVGKVNGQEINTREFSQRVAQLEQQQQITNSQAIEAIWNEQVNTILLNDEIEKLGLRIGKEQLVNVAKSHPLFANNPDFFNEVGQFNTQKFNEFIMSFKNQGPAVWEQWLGFEKELEKFGLQQMYFSLIQGGLYTTTADAEAMYQAENAKVSFEYVTVPYSTVNNEEATVSDTEILDYMKKHENRFKSEPTRVVEYAFISSLPSQKDKDAVKEVIEGFLQPSVQYNAETNKNDTIAGFKTVKNVASFVMANSDLPLDTVYYAKKDLPLEYREELFNLQPNTVFGPYILDDYYYITRLLDKKAGASVDAAHILIGYAGAQGTNATRTKEEAKAKAQEILAKVQADSNSFASVALLESEDPGSKNKGGKYEGISKGQMVKGFEDFIFGNPTGKIGIAETEFGFHVIQVLDKQEGVKLASIARKIEVSDATADALYTQATTLEQAATAGDFIEKAKELKLNTQKDITIHPFQDALPGIGQQRAVGTWAFNKNTKEGDVKRFDNADGHIIAKVKTINNTGLAAVSETREYIEPIIMNEKKAEIIKKKMTGNTLAEVSKNTNATIATASDLTIQSPLLPMIGYEPRVVGTAFGTEVNKDSKLIEGTKGVYMIKTTSVANAPEIKLDVYKTKIEAAQRNQVQTRTMKVLKDRAKIEDNRIAVYQ</sequence>
<evidence type="ECO:0000313" key="15">
    <source>
        <dbReference type="Proteomes" id="UP000488936"/>
    </source>
</evidence>
<dbReference type="InterPro" id="IPR052029">
    <property type="entry name" value="PpiD_chaperone"/>
</dbReference>
<evidence type="ECO:0000256" key="9">
    <source>
        <dbReference type="ARBA" id="ARBA00040743"/>
    </source>
</evidence>
<protein>
    <recommendedName>
        <fullName evidence="9">Periplasmic chaperone PpiD</fullName>
    </recommendedName>
    <alternativeName>
        <fullName evidence="10">Periplasmic folding chaperone</fullName>
    </alternativeName>
</protein>
<evidence type="ECO:0000256" key="6">
    <source>
        <dbReference type="ARBA" id="ARBA00023136"/>
    </source>
</evidence>
<comment type="subcellular location">
    <subcellularLocation>
        <location evidence="1">Cell inner membrane</location>
        <topology evidence="1">Single-pass type II membrane protein</topology>
        <orientation evidence="1">Periplasmic side</orientation>
    </subcellularLocation>
</comment>
<dbReference type="SUPFAM" id="SSF54534">
    <property type="entry name" value="FKBP-like"/>
    <property type="match status" value="1"/>
</dbReference>
<dbReference type="OrthoDB" id="9812372at2"/>
<comment type="similarity">
    <text evidence="8">Belongs to the PpiD chaperone family.</text>
</comment>
<accession>A0A7K1GPM2</accession>
<evidence type="ECO:0000256" key="7">
    <source>
        <dbReference type="ARBA" id="ARBA00023186"/>
    </source>
</evidence>
<gene>
    <name evidence="14" type="ORF">GJV77_13275</name>
</gene>
<evidence type="ECO:0000256" key="4">
    <source>
        <dbReference type="ARBA" id="ARBA00022692"/>
    </source>
</evidence>
<evidence type="ECO:0000256" key="8">
    <source>
        <dbReference type="ARBA" id="ARBA00038408"/>
    </source>
</evidence>
<evidence type="ECO:0000256" key="5">
    <source>
        <dbReference type="ARBA" id="ARBA00022989"/>
    </source>
</evidence>
<keyword evidence="3" id="KW-0997">Cell inner membrane</keyword>
<reference evidence="14 15" key="1">
    <citation type="journal article" date="2006" name="Int. J. Syst. Evol. Microbiol.">
        <title>Myroides pelagicus sp. nov., isolated from seawater in Thailand.</title>
        <authorList>
            <person name="Yoon J."/>
            <person name="Maneerat S."/>
            <person name="Kawai F."/>
            <person name="Yokota A."/>
        </authorList>
    </citation>
    <scope>NUCLEOTIDE SEQUENCE [LARGE SCALE GENOMIC DNA]</scope>
    <source>
        <strain evidence="14 15">SM1T</strain>
    </source>
</reference>
<dbReference type="InterPro" id="IPR000297">
    <property type="entry name" value="PPIase_PpiC"/>
</dbReference>
<dbReference type="GO" id="GO:0003755">
    <property type="term" value="F:peptidyl-prolyl cis-trans isomerase activity"/>
    <property type="evidence" value="ECO:0007669"/>
    <property type="project" value="UniProtKB-KW"/>
</dbReference>
<organism evidence="14 15">
    <name type="scientific">Myroides pelagicus</name>
    <dbReference type="NCBI Taxonomy" id="270914"/>
    <lineage>
        <taxon>Bacteria</taxon>
        <taxon>Pseudomonadati</taxon>
        <taxon>Bacteroidota</taxon>
        <taxon>Flavobacteriia</taxon>
        <taxon>Flavobacteriales</taxon>
        <taxon>Flavobacteriaceae</taxon>
        <taxon>Myroides</taxon>
    </lineage>
</organism>
<dbReference type="EMBL" id="WMJY01000044">
    <property type="protein sequence ID" value="MTH30852.1"/>
    <property type="molecule type" value="Genomic_DNA"/>
</dbReference>
<keyword evidence="2" id="KW-1003">Cell membrane</keyword>
<proteinExistence type="inferred from homology"/>
<keyword evidence="15" id="KW-1185">Reference proteome</keyword>
<dbReference type="PANTHER" id="PTHR47529">
    <property type="entry name" value="PEPTIDYL-PROLYL CIS-TRANS ISOMERASE D"/>
    <property type="match status" value="1"/>
</dbReference>
<evidence type="ECO:0000256" key="3">
    <source>
        <dbReference type="ARBA" id="ARBA00022519"/>
    </source>
</evidence>
<dbReference type="RefSeq" id="WP_155036824.1">
    <property type="nucleotide sequence ID" value="NZ_JBHTIG010000022.1"/>
</dbReference>
<evidence type="ECO:0000256" key="1">
    <source>
        <dbReference type="ARBA" id="ARBA00004382"/>
    </source>
</evidence>